<dbReference type="Proteomes" id="UP000001568">
    <property type="component" value="Chromosome 4"/>
</dbReference>
<feature type="transmembrane region" description="Helical" evidence="2">
    <location>
        <begin position="28"/>
        <end position="48"/>
    </location>
</feature>
<dbReference type="KEGG" id="olu:OSTLU_31172"/>
<keyword evidence="2" id="KW-0472">Membrane</keyword>
<keyword evidence="2" id="KW-1133">Transmembrane helix</keyword>
<dbReference type="EMBL" id="CP000584">
    <property type="protein sequence ID" value="ABO95794.1"/>
    <property type="molecule type" value="Genomic_DNA"/>
</dbReference>
<dbReference type="GeneID" id="5001331"/>
<sequence length="242" mass="27070">MEADVSQLARSVDRWYRAVTGVEFDAPWVRRALAASSAVYVAGAWLYVLPSSLRMAANAVLFVLQIITVSAILAGTFVVAGLVSRRDLNRDGFSRRLLELRRNAVDLARGVATRERDFIARTPPVKTPNRFIETATVELADTPRRSPAPTPTASPFRGDEEIRRLAEEKRQAETMLAEASETIEFLRDALQSVDEARASDRRRLVELERKLAKDSHTVKALSKRVRSKEIDLAAAEPWMLDP</sequence>
<reference evidence="3 4" key="1">
    <citation type="journal article" date="2007" name="Proc. Natl. Acad. Sci. U.S.A.">
        <title>The tiny eukaryote Ostreococcus provides genomic insights into the paradox of plankton speciation.</title>
        <authorList>
            <person name="Palenik B."/>
            <person name="Grimwood J."/>
            <person name="Aerts A."/>
            <person name="Rouze P."/>
            <person name="Salamov A."/>
            <person name="Putnam N."/>
            <person name="Dupont C."/>
            <person name="Jorgensen R."/>
            <person name="Derelle E."/>
            <person name="Rombauts S."/>
            <person name="Zhou K."/>
            <person name="Otillar R."/>
            <person name="Merchant S.S."/>
            <person name="Podell S."/>
            <person name="Gaasterland T."/>
            <person name="Napoli C."/>
            <person name="Gendler K."/>
            <person name="Manuell A."/>
            <person name="Tai V."/>
            <person name="Vallon O."/>
            <person name="Piganeau G."/>
            <person name="Jancek S."/>
            <person name="Heijde M."/>
            <person name="Jabbari K."/>
            <person name="Bowler C."/>
            <person name="Lohr M."/>
            <person name="Robbens S."/>
            <person name="Werner G."/>
            <person name="Dubchak I."/>
            <person name="Pazour G.J."/>
            <person name="Ren Q."/>
            <person name="Paulsen I."/>
            <person name="Delwiche C."/>
            <person name="Schmutz J."/>
            <person name="Rokhsar D."/>
            <person name="Van de Peer Y."/>
            <person name="Moreau H."/>
            <person name="Grigoriev I.V."/>
        </authorList>
    </citation>
    <scope>NUCLEOTIDE SEQUENCE [LARGE SCALE GENOMIC DNA]</scope>
    <source>
        <strain evidence="3 4">CCE9901</strain>
    </source>
</reference>
<evidence type="ECO:0000313" key="3">
    <source>
        <dbReference type="EMBL" id="ABO95794.1"/>
    </source>
</evidence>
<keyword evidence="1" id="KW-0175">Coiled coil</keyword>
<accession>A4RW08</accession>
<organism evidence="3 4">
    <name type="scientific">Ostreococcus lucimarinus (strain CCE9901)</name>
    <dbReference type="NCBI Taxonomy" id="436017"/>
    <lineage>
        <taxon>Eukaryota</taxon>
        <taxon>Viridiplantae</taxon>
        <taxon>Chlorophyta</taxon>
        <taxon>Mamiellophyceae</taxon>
        <taxon>Mamiellales</taxon>
        <taxon>Bathycoccaceae</taxon>
        <taxon>Ostreococcus</taxon>
    </lineage>
</organism>
<dbReference type="AlphaFoldDB" id="A4RW08"/>
<evidence type="ECO:0000313" key="4">
    <source>
        <dbReference type="Proteomes" id="UP000001568"/>
    </source>
</evidence>
<dbReference type="HOGENOM" id="CLU_1148842_0_0_1"/>
<keyword evidence="4" id="KW-1185">Reference proteome</keyword>
<dbReference type="OrthoDB" id="10640548at2759"/>
<feature type="coiled-coil region" evidence="1">
    <location>
        <begin position="162"/>
        <end position="224"/>
    </location>
</feature>
<feature type="transmembrane region" description="Helical" evidence="2">
    <location>
        <begin position="60"/>
        <end position="83"/>
    </location>
</feature>
<dbReference type="Gramene" id="ABO95794">
    <property type="protein sequence ID" value="ABO95794"/>
    <property type="gene ID" value="OSTLU_31172"/>
</dbReference>
<gene>
    <name evidence="3" type="ORF">OSTLU_31172</name>
</gene>
<evidence type="ECO:0000256" key="2">
    <source>
        <dbReference type="SAM" id="Phobius"/>
    </source>
</evidence>
<proteinExistence type="predicted"/>
<dbReference type="RefSeq" id="XP_001417501.1">
    <property type="nucleotide sequence ID" value="XM_001417464.1"/>
</dbReference>
<evidence type="ECO:0000256" key="1">
    <source>
        <dbReference type="SAM" id="Coils"/>
    </source>
</evidence>
<keyword evidence="2" id="KW-0812">Transmembrane</keyword>
<name>A4RW08_OSTLU</name>
<protein>
    <submittedName>
        <fullName evidence="3">Uncharacterized protein</fullName>
    </submittedName>
</protein>